<dbReference type="SMART" id="SM00421">
    <property type="entry name" value="HTH_LUXR"/>
    <property type="match status" value="1"/>
</dbReference>
<dbReference type="GO" id="GO:0003677">
    <property type="term" value="F:DNA binding"/>
    <property type="evidence" value="ECO:0007669"/>
    <property type="project" value="InterPro"/>
</dbReference>
<dbReference type="GO" id="GO:0004016">
    <property type="term" value="F:adenylate cyclase activity"/>
    <property type="evidence" value="ECO:0007669"/>
    <property type="project" value="TreeGrafter"/>
</dbReference>
<dbReference type="Proteomes" id="UP000316639">
    <property type="component" value="Unassembled WGS sequence"/>
</dbReference>
<dbReference type="GO" id="GO:0006355">
    <property type="term" value="P:regulation of DNA-templated transcription"/>
    <property type="evidence" value="ECO:0007669"/>
    <property type="project" value="InterPro"/>
</dbReference>
<organism evidence="4 5">
    <name type="scientific">Lentzea tibetensis</name>
    <dbReference type="NCBI Taxonomy" id="2591470"/>
    <lineage>
        <taxon>Bacteria</taxon>
        <taxon>Bacillati</taxon>
        <taxon>Actinomycetota</taxon>
        <taxon>Actinomycetes</taxon>
        <taxon>Pseudonocardiales</taxon>
        <taxon>Pseudonocardiaceae</taxon>
        <taxon>Lentzea</taxon>
    </lineage>
</organism>
<dbReference type="Gene3D" id="1.10.10.10">
    <property type="entry name" value="Winged helix-like DNA-binding domain superfamily/Winged helix DNA-binding domain"/>
    <property type="match status" value="1"/>
</dbReference>
<keyword evidence="2" id="KW-0067">ATP-binding</keyword>
<feature type="domain" description="HTH luxR-type" evidence="3">
    <location>
        <begin position="814"/>
        <end position="871"/>
    </location>
</feature>
<dbReference type="Pfam" id="PF13191">
    <property type="entry name" value="AAA_16"/>
    <property type="match status" value="1"/>
</dbReference>
<dbReference type="InterPro" id="IPR027417">
    <property type="entry name" value="P-loop_NTPase"/>
</dbReference>
<evidence type="ECO:0000313" key="5">
    <source>
        <dbReference type="Proteomes" id="UP000316639"/>
    </source>
</evidence>
<dbReference type="GO" id="GO:0005737">
    <property type="term" value="C:cytoplasm"/>
    <property type="evidence" value="ECO:0007669"/>
    <property type="project" value="TreeGrafter"/>
</dbReference>
<dbReference type="InterPro" id="IPR000792">
    <property type="entry name" value="Tscrpt_reg_LuxR_C"/>
</dbReference>
<dbReference type="InterPro" id="IPR036388">
    <property type="entry name" value="WH-like_DNA-bd_sf"/>
</dbReference>
<dbReference type="SUPFAM" id="SSF48452">
    <property type="entry name" value="TPR-like"/>
    <property type="match status" value="1"/>
</dbReference>
<keyword evidence="1" id="KW-0547">Nucleotide-binding</keyword>
<protein>
    <submittedName>
        <fullName evidence="4">AAA family ATPase</fullName>
    </submittedName>
</protein>
<dbReference type="InterPro" id="IPR041664">
    <property type="entry name" value="AAA_16"/>
</dbReference>
<evidence type="ECO:0000259" key="3">
    <source>
        <dbReference type="SMART" id="SM00421"/>
    </source>
</evidence>
<keyword evidence="5" id="KW-1185">Reference proteome</keyword>
<evidence type="ECO:0000256" key="1">
    <source>
        <dbReference type="ARBA" id="ARBA00022741"/>
    </source>
</evidence>
<dbReference type="Pfam" id="PF00196">
    <property type="entry name" value="GerE"/>
    <property type="match status" value="1"/>
</dbReference>
<evidence type="ECO:0000313" key="4">
    <source>
        <dbReference type="EMBL" id="TWP51685.1"/>
    </source>
</evidence>
<dbReference type="PANTHER" id="PTHR16305:SF35">
    <property type="entry name" value="TRANSCRIPTIONAL ACTIVATOR DOMAIN"/>
    <property type="match status" value="1"/>
</dbReference>
<dbReference type="InterPro" id="IPR016032">
    <property type="entry name" value="Sig_transdc_resp-reg_C-effctor"/>
</dbReference>
<dbReference type="SUPFAM" id="SSF46894">
    <property type="entry name" value="C-terminal effector domain of the bipartite response regulators"/>
    <property type="match status" value="1"/>
</dbReference>
<accession>A0A563EVG5</accession>
<dbReference type="SUPFAM" id="SSF52540">
    <property type="entry name" value="P-loop containing nucleoside triphosphate hydrolases"/>
    <property type="match status" value="1"/>
</dbReference>
<dbReference type="EMBL" id="VOBR01000007">
    <property type="protein sequence ID" value="TWP51685.1"/>
    <property type="molecule type" value="Genomic_DNA"/>
</dbReference>
<evidence type="ECO:0000256" key="2">
    <source>
        <dbReference type="ARBA" id="ARBA00022840"/>
    </source>
</evidence>
<dbReference type="InterPro" id="IPR011990">
    <property type="entry name" value="TPR-like_helical_dom_sf"/>
</dbReference>
<dbReference type="RefSeq" id="WP_146351282.1">
    <property type="nucleotide sequence ID" value="NZ_VOBR01000007.1"/>
</dbReference>
<dbReference type="AlphaFoldDB" id="A0A563EVG5"/>
<gene>
    <name evidence="4" type="ORF">FKR81_12475</name>
</gene>
<dbReference type="PANTHER" id="PTHR16305">
    <property type="entry name" value="TESTICULAR SOLUBLE ADENYLYL CYCLASE"/>
    <property type="match status" value="1"/>
</dbReference>
<dbReference type="GO" id="GO:0005524">
    <property type="term" value="F:ATP binding"/>
    <property type="evidence" value="ECO:0007669"/>
    <property type="project" value="UniProtKB-KW"/>
</dbReference>
<dbReference type="Gene3D" id="1.25.40.10">
    <property type="entry name" value="Tetratricopeptide repeat domain"/>
    <property type="match status" value="1"/>
</dbReference>
<name>A0A563EVG5_9PSEU</name>
<comment type="caution">
    <text evidence="4">The sequence shown here is derived from an EMBL/GenBank/DDBJ whole genome shotgun (WGS) entry which is preliminary data.</text>
</comment>
<reference evidence="4 5" key="1">
    <citation type="submission" date="2019-07" db="EMBL/GenBank/DDBJ databases">
        <title>Lentzea xizangensis sp. nov., isolated from Qinghai-Tibetan Plateau Soils.</title>
        <authorList>
            <person name="Huang J."/>
        </authorList>
    </citation>
    <scope>NUCLEOTIDE SEQUENCE [LARGE SCALE GENOMIC DNA]</scope>
    <source>
        <strain evidence="4 5">FXJ1.1311</strain>
    </source>
</reference>
<sequence>MKHPRKVWCAGISSGATTLVEGAAGTGKTSALDEAAAMWEERGHRVIRAHGSELDRELPFGIVAQLFEPVLDEGVDVPPDALGALRMTTPSPDFAVLHAVYRLAVKLAGDSGLLVVVDDVHWADAPSLRWLAYLALRMRRQPISLLLSIGADERCDDPSFGEVVNQPTCERVVLGDLDDAAAAELAARVYGGAVEPAFVDACLAATDGNPQLTARLLRAMSDDGVPPRAASAWRAAEYGTFVRGEVVLGRLRRRPPKVVAAAQCVAVLGPDPHPAVLGELTGMGAVELADALRTLEGIGALGAPVRAAVLDDMPPATRCDLHLRAARSLRNHGADDRAVAEQLLETPPGADPWAGEVLDSAARDAVSRGEPDAAARLLWRSLREPQGNPARAFRLLGTAELVGGLPGATSRLREAFQSSDDPVEQAQTAIPLAIALHAEQDPAELTSVLSSAEARVDGPLAVRLREHRLMHAFGWAEAVPATVVPEDEPVNILYRASTNELDAPAAVELTMRVVADRQDAMSRIAAATTLSIADRGDDAIALMDKVLQQEHAPVVRGLAFLYRSNAHRRNGDLQAGRTDAEAAEPLLRDEKRWPTVSAMYATLCVDLLMEDNRVDEAEAVLDKVCSEGVRASWAMAGVLAARGRLNIVRGDARTALADFLAAHEHAARWPFRNPALLPWRAGAALACAALGDGERARQYADEELARARAWGAPRMLGMTLRAAGRVNSGAAGRALLESAVVVLRTSSARLELARALTDLGVVLRRQGDTSTARGHLRDALDLAKKCGSAALSARAHAELVATGSGPRRMRQTGPTALTPTEHQVANLAARGRSNEEIATTLLVPAHAIEGLLSGACRKLGVSGRLQLPEVLDLAD</sequence>
<proteinExistence type="predicted"/>
<dbReference type="OrthoDB" id="3178131at2"/>